<keyword evidence="3" id="KW-1185">Reference proteome</keyword>
<comment type="caution">
    <text evidence="2">The sequence shown here is derived from an EMBL/GenBank/DDBJ whole genome shotgun (WGS) entry which is preliminary data.</text>
</comment>
<sequence>MTKADQPANLAAAEAAPFGLFPSAFSPRYHAPMSVSLPFCVSIAAFGPTLLMLERNAPKYE</sequence>
<reference evidence="2 3" key="2">
    <citation type="journal article" date="2021" name="Curr. Genet.">
        <title>Genetic response to nitrogen starvation in the aggressive Eucalyptus foliar pathogen Teratosphaeria destructans.</title>
        <authorList>
            <person name="Havenga M."/>
            <person name="Wingfield B.D."/>
            <person name="Wingfield M.J."/>
            <person name="Dreyer L.L."/>
            <person name="Roets F."/>
            <person name="Aylward J."/>
        </authorList>
    </citation>
    <scope>NUCLEOTIDE SEQUENCE [LARGE SCALE GENOMIC DNA]</scope>
    <source>
        <strain evidence="2">CMW44962</strain>
    </source>
</reference>
<gene>
    <name evidence="2" type="ORF">Tdes44962_MAKER02815</name>
</gene>
<dbReference type="AlphaFoldDB" id="A0A9W7W273"/>
<evidence type="ECO:0000256" key="1">
    <source>
        <dbReference type="SAM" id="Phobius"/>
    </source>
</evidence>
<feature type="transmembrane region" description="Helical" evidence="1">
    <location>
        <begin position="35"/>
        <end position="53"/>
    </location>
</feature>
<keyword evidence="1" id="KW-0472">Membrane</keyword>
<evidence type="ECO:0000313" key="2">
    <source>
        <dbReference type="EMBL" id="KAH9827557.1"/>
    </source>
</evidence>
<reference evidence="2 3" key="1">
    <citation type="journal article" date="2018" name="IMA Fungus">
        <title>IMA Genome-F 10: Nine draft genome sequences of Claviceps purpurea s.lat., including C. arundinis, C. humidiphila, and C. cf. spartinae, pseudomolecules for the pitch canker pathogen Fusarium circinatum, draft genome of Davidsoniella eucalypti, Grosmannia galeiformis, Quambalaria eucalypti, and Teratosphaeria destructans.</title>
        <authorList>
            <person name="Wingfield B.D."/>
            <person name="Liu M."/>
            <person name="Nguyen H.D."/>
            <person name="Lane F.A."/>
            <person name="Morgan S.W."/>
            <person name="De Vos L."/>
            <person name="Wilken P.M."/>
            <person name="Duong T.A."/>
            <person name="Aylward J."/>
            <person name="Coetzee M.P."/>
            <person name="Dadej K."/>
            <person name="De Beer Z.W."/>
            <person name="Findlay W."/>
            <person name="Havenga M."/>
            <person name="Kolarik M."/>
            <person name="Menzies J.G."/>
            <person name="Naidoo K."/>
            <person name="Pochopski O."/>
            <person name="Shoukouhi P."/>
            <person name="Santana Q.C."/>
            <person name="Seifert K.A."/>
            <person name="Soal N."/>
            <person name="Steenkamp E.T."/>
            <person name="Tatham C.T."/>
            <person name="van der Nest M.A."/>
            <person name="Wingfield M.J."/>
        </authorList>
    </citation>
    <scope>NUCLEOTIDE SEQUENCE [LARGE SCALE GENOMIC DNA]</scope>
    <source>
        <strain evidence="2">CMW44962</strain>
    </source>
</reference>
<dbReference type="Proteomes" id="UP001138500">
    <property type="component" value="Unassembled WGS sequence"/>
</dbReference>
<accession>A0A9W7W273</accession>
<keyword evidence="1" id="KW-0812">Transmembrane</keyword>
<protein>
    <submittedName>
        <fullName evidence="2">Uncharacterized protein</fullName>
    </submittedName>
</protein>
<proteinExistence type="predicted"/>
<keyword evidence="1" id="KW-1133">Transmembrane helix</keyword>
<organism evidence="2 3">
    <name type="scientific">Teratosphaeria destructans</name>
    <dbReference type="NCBI Taxonomy" id="418781"/>
    <lineage>
        <taxon>Eukaryota</taxon>
        <taxon>Fungi</taxon>
        <taxon>Dikarya</taxon>
        <taxon>Ascomycota</taxon>
        <taxon>Pezizomycotina</taxon>
        <taxon>Dothideomycetes</taxon>
        <taxon>Dothideomycetidae</taxon>
        <taxon>Mycosphaerellales</taxon>
        <taxon>Teratosphaeriaceae</taxon>
        <taxon>Teratosphaeria</taxon>
    </lineage>
</organism>
<evidence type="ECO:0000313" key="3">
    <source>
        <dbReference type="Proteomes" id="UP001138500"/>
    </source>
</evidence>
<name>A0A9W7W273_9PEZI</name>
<dbReference type="EMBL" id="RIBY02001868">
    <property type="protein sequence ID" value="KAH9827557.1"/>
    <property type="molecule type" value="Genomic_DNA"/>
</dbReference>